<feature type="compositionally biased region" description="Polar residues" evidence="8">
    <location>
        <begin position="27"/>
        <end position="46"/>
    </location>
</feature>
<sequence>MNHYENDNHPKVSSSSSAAAASSSSSKNNLFQNIQQPPRATTQSTLSEYSAKKRLIYPNVPKRTQRQCSSINEHDTIETQSEICIIPSETISEKNDIDTIETQSEICIIPSETISEKNDIHPSIVSSTNQNDYIRHNLELITKYTSPQKLMTNIEDRSLLPTEHCVNNTSQSQPTCRPKNKRTLSPLYEANKKVQESKRTKSFDEEDADDELSQFLDHRCSKKLLSQAVDTTTSSQSSIDGEPRKPTLRKPTARKLSNNQQNRTVSQTIPSTQPTQKTTMESNELLIIEPDLDTEEDDITDRGGTSKSIESSQVSNKESSNQSILNQIMISPIRYISKNQNDSASRNNIFFTPVKNTNLISSPSSSILKKTLENSTMNFSPNLNLRGRRDSSTSSSSFLFETPCSSFSRAPVENILNSSMIMKNDHETQTLAPSTSDMIHQLILKMNETQNKVDYNAIEISKKIFHRCTSPFSTDKYQTISSLVKKQFLNIGRYEMETLFPMNSNRIFTIYACDICLKHFNGSSLAYQRHVAKCLRVQPPGKLVFSENDLAIFQIGNKNFTMEQRIYIKSLCRISRLFVDSKKNIDDTKIDRFIYYILCRRDPILSLCQSTPYRFIGYFSKQVNQHAQQTINNVSCLFILPPFTQHQEYNQLLIAFSYFLVRSNAPENLIHSSPARPLDILSLSAFRIYWCDIIFDYIINHNQSSIKNITLDALARQTFIHPRDILLSLYSNGSIVSHPTDKSCVYLRNNSRPSTTSLTHLQIIKKLYMNFKSTDTHEENTVTISNNNDDKNRDSGIEEIVID</sequence>
<dbReference type="Proteomes" id="UP000663834">
    <property type="component" value="Unassembled WGS sequence"/>
</dbReference>
<dbReference type="Gene3D" id="1.10.10.10">
    <property type="entry name" value="Winged helix-like DNA-binding domain superfamily/Winged helix DNA-binding domain"/>
    <property type="match status" value="1"/>
</dbReference>
<dbReference type="Gene3D" id="3.40.630.30">
    <property type="match status" value="1"/>
</dbReference>
<evidence type="ECO:0000256" key="1">
    <source>
        <dbReference type="ARBA" id="ARBA00010107"/>
    </source>
</evidence>
<feature type="domain" description="MYST-type HAT" evidence="9">
    <location>
        <begin position="475"/>
        <end position="753"/>
    </location>
</feature>
<evidence type="ECO:0000256" key="8">
    <source>
        <dbReference type="SAM" id="MobiDB-lite"/>
    </source>
</evidence>
<dbReference type="GO" id="GO:0006357">
    <property type="term" value="P:regulation of transcription by RNA polymerase II"/>
    <property type="evidence" value="ECO:0007669"/>
    <property type="project" value="TreeGrafter"/>
</dbReference>
<dbReference type="GO" id="GO:0008270">
    <property type="term" value="F:zinc ion binding"/>
    <property type="evidence" value="ECO:0007669"/>
    <property type="project" value="UniProtKB-KW"/>
</dbReference>
<dbReference type="InterPro" id="IPR016181">
    <property type="entry name" value="Acyl_CoA_acyltransferase"/>
</dbReference>
<evidence type="ECO:0000256" key="4">
    <source>
        <dbReference type="ARBA" id="ARBA00022771"/>
    </source>
</evidence>
<feature type="compositionally biased region" description="Polar residues" evidence="8">
    <location>
        <begin position="255"/>
        <end position="282"/>
    </location>
</feature>
<protein>
    <recommendedName>
        <fullName evidence="2 7">Histone acetyltransferase</fullName>
        <ecNumber evidence="2 7">2.3.1.48</ecNumber>
    </recommendedName>
</protein>
<feature type="compositionally biased region" description="Low complexity" evidence="8">
    <location>
        <begin position="13"/>
        <end position="26"/>
    </location>
</feature>
<feature type="region of interest" description="Disordered" evidence="8">
    <location>
        <begin position="1"/>
        <end position="46"/>
    </location>
</feature>
<feature type="compositionally biased region" description="Basic and acidic residues" evidence="8">
    <location>
        <begin position="1"/>
        <end position="10"/>
    </location>
</feature>
<feature type="compositionally biased region" description="Polar residues" evidence="8">
    <location>
        <begin position="303"/>
        <end position="321"/>
    </location>
</feature>
<dbReference type="GO" id="GO:0003712">
    <property type="term" value="F:transcription coregulator activity"/>
    <property type="evidence" value="ECO:0007669"/>
    <property type="project" value="TreeGrafter"/>
</dbReference>
<comment type="similarity">
    <text evidence="1 7">Belongs to the MYST (SAS/MOZ) family.</text>
</comment>
<comment type="caution">
    <text evidence="10">The sequence shown here is derived from an EMBL/GenBank/DDBJ whole genome shotgun (WGS) entry which is preliminary data.</text>
</comment>
<keyword evidence="4" id="KW-0479">Metal-binding</keyword>
<keyword evidence="7" id="KW-0539">Nucleus</keyword>
<comment type="subcellular location">
    <subcellularLocation>
        <location evidence="7">Nucleus</location>
    </subcellularLocation>
</comment>
<proteinExistence type="inferred from homology"/>
<dbReference type="Pfam" id="PF01853">
    <property type="entry name" value="MOZ_SAS"/>
    <property type="match status" value="1"/>
</dbReference>
<dbReference type="GO" id="GO:0004402">
    <property type="term" value="F:histone acetyltransferase activity"/>
    <property type="evidence" value="ECO:0007669"/>
    <property type="project" value="InterPro"/>
</dbReference>
<comment type="catalytic activity">
    <reaction evidence="7">
        <text>L-lysyl-[protein] + acetyl-CoA = N(6)-acetyl-L-lysyl-[protein] + CoA + H(+)</text>
        <dbReference type="Rhea" id="RHEA:45948"/>
        <dbReference type="Rhea" id="RHEA-COMP:9752"/>
        <dbReference type="Rhea" id="RHEA-COMP:10731"/>
        <dbReference type="ChEBI" id="CHEBI:15378"/>
        <dbReference type="ChEBI" id="CHEBI:29969"/>
        <dbReference type="ChEBI" id="CHEBI:57287"/>
        <dbReference type="ChEBI" id="CHEBI:57288"/>
        <dbReference type="ChEBI" id="CHEBI:61930"/>
        <dbReference type="EC" id="2.3.1.48"/>
    </reaction>
</comment>
<feature type="region of interest" description="Disordered" evidence="8">
    <location>
        <begin position="779"/>
        <end position="803"/>
    </location>
</feature>
<name>A0A816DQD5_9BILA</name>
<gene>
    <name evidence="10" type="ORF">KQP761_LOCUS27451</name>
</gene>
<feature type="region of interest" description="Disordered" evidence="8">
    <location>
        <begin position="165"/>
        <end position="185"/>
    </location>
</feature>
<feature type="compositionally biased region" description="Polar residues" evidence="8">
    <location>
        <begin position="228"/>
        <end position="239"/>
    </location>
</feature>
<evidence type="ECO:0000256" key="5">
    <source>
        <dbReference type="ARBA" id="ARBA00022833"/>
    </source>
</evidence>
<evidence type="ECO:0000256" key="7">
    <source>
        <dbReference type="RuleBase" id="RU361211"/>
    </source>
</evidence>
<dbReference type="PANTHER" id="PTHR10615">
    <property type="entry name" value="HISTONE ACETYLTRANSFERASE"/>
    <property type="match status" value="1"/>
</dbReference>
<feature type="compositionally biased region" description="Acidic residues" evidence="8">
    <location>
        <begin position="290"/>
        <end position="299"/>
    </location>
</feature>
<evidence type="ECO:0000256" key="6">
    <source>
        <dbReference type="ARBA" id="ARBA00022990"/>
    </source>
</evidence>
<dbReference type="InterPro" id="IPR050603">
    <property type="entry name" value="MYST_HAT"/>
</dbReference>
<reference evidence="10" key="1">
    <citation type="submission" date="2021-02" db="EMBL/GenBank/DDBJ databases">
        <authorList>
            <person name="Nowell W R."/>
        </authorList>
    </citation>
    <scope>NUCLEOTIDE SEQUENCE</scope>
</reference>
<dbReference type="EMBL" id="CAJNOW010014975">
    <property type="protein sequence ID" value="CAF1637732.1"/>
    <property type="molecule type" value="Genomic_DNA"/>
</dbReference>
<feature type="compositionally biased region" description="Polar residues" evidence="8">
    <location>
        <begin position="165"/>
        <end position="175"/>
    </location>
</feature>
<dbReference type="GO" id="GO:0005634">
    <property type="term" value="C:nucleus"/>
    <property type="evidence" value="ECO:0007669"/>
    <property type="project" value="UniProtKB-SubCell"/>
</dbReference>
<dbReference type="AlphaFoldDB" id="A0A816DQD5"/>
<organism evidence="10 11">
    <name type="scientific">Rotaria magnacalcarata</name>
    <dbReference type="NCBI Taxonomy" id="392030"/>
    <lineage>
        <taxon>Eukaryota</taxon>
        <taxon>Metazoa</taxon>
        <taxon>Spiralia</taxon>
        <taxon>Gnathifera</taxon>
        <taxon>Rotifera</taxon>
        <taxon>Eurotatoria</taxon>
        <taxon>Bdelloidea</taxon>
        <taxon>Philodinida</taxon>
        <taxon>Philodinidae</taxon>
        <taxon>Rotaria</taxon>
    </lineage>
</organism>
<evidence type="ECO:0000259" key="9">
    <source>
        <dbReference type="PROSITE" id="PS51726"/>
    </source>
</evidence>
<dbReference type="InterPro" id="IPR036388">
    <property type="entry name" value="WH-like_DNA-bd_sf"/>
</dbReference>
<dbReference type="GO" id="GO:0003682">
    <property type="term" value="F:chromatin binding"/>
    <property type="evidence" value="ECO:0007669"/>
    <property type="project" value="TreeGrafter"/>
</dbReference>
<dbReference type="PANTHER" id="PTHR10615:SF161">
    <property type="entry name" value="HISTONE ACETYLTRANSFERASE KAT7"/>
    <property type="match status" value="1"/>
</dbReference>
<dbReference type="SUPFAM" id="SSF55729">
    <property type="entry name" value="Acyl-CoA N-acyltransferases (Nat)"/>
    <property type="match status" value="1"/>
</dbReference>
<keyword evidence="5" id="KW-0862">Zinc</keyword>
<dbReference type="InterPro" id="IPR002717">
    <property type="entry name" value="HAT_MYST-type"/>
</dbReference>
<evidence type="ECO:0000313" key="11">
    <source>
        <dbReference type="Proteomes" id="UP000663834"/>
    </source>
</evidence>
<keyword evidence="6" id="KW-0007">Acetylation</keyword>
<keyword evidence="4" id="KW-0863">Zinc-finger</keyword>
<accession>A0A816DQD5</accession>
<evidence type="ECO:0000313" key="10">
    <source>
        <dbReference type="EMBL" id="CAF1637732.1"/>
    </source>
</evidence>
<feature type="region of interest" description="Disordered" evidence="8">
    <location>
        <begin position="227"/>
        <end position="321"/>
    </location>
</feature>
<evidence type="ECO:0000256" key="2">
    <source>
        <dbReference type="ARBA" id="ARBA00013184"/>
    </source>
</evidence>
<dbReference type="OrthoDB" id="10035792at2759"/>
<keyword evidence="3" id="KW-0808">Transferase</keyword>
<dbReference type="PROSITE" id="PS51726">
    <property type="entry name" value="MYST_HAT"/>
    <property type="match status" value="1"/>
</dbReference>
<evidence type="ECO:0000256" key="3">
    <source>
        <dbReference type="ARBA" id="ARBA00022679"/>
    </source>
</evidence>
<dbReference type="EC" id="2.3.1.48" evidence="2 7"/>
<dbReference type="GO" id="GO:0000785">
    <property type="term" value="C:chromatin"/>
    <property type="evidence" value="ECO:0007669"/>
    <property type="project" value="TreeGrafter"/>
</dbReference>